<name>A0ABS9A057_9GAMM</name>
<dbReference type="EMBL" id="JABFTX010000001">
    <property type="protein sequence ID" value="MCE8002194.1"/>
    <property type="molecule type" value="Genomic_DNA"/>
</dbReference>
<sequence>MKTISCIEEAKAVFRAAPFLSRIHCEREYREALEMIDQLIDDFDNNTALIERLTDSIEEWENSTEEFTEFNAGVQSQDAIDLLKLLMEQHGLGVADLPEIGSKSLVSKILNRKGRDLTRRHIEALSRRFGVSPALFFQPLNPGFRKP</sequence>
<accession>A0ABS9A057</accession>
<dbReference type="PANTHER" id="PTHR40455">
    <property type="entry name" value="ANTITOXIN HIGA"/>
    <property type="match status" value="1"/>
</dbReference>
<dbReference type="RefSeq" id="WP_234268988.1">
    <property type="nucleotide sequence ID" value="NZ_JABFTX010000001.1"/>
</dbReference>
<dbReference type="InterPro" id="IPR039060">
    <property type="entry name" value="Antitox_HigA"/>
</dbReference>
<reference evidence="1 2" key="1">
    <citation type="journal article" date="2021" name="Front. Microbiol.">
        <title>Aerobic Denitrification and Heterotrophic Sulfur Oxidation in the Genus Halomonas Revealed by Six Novel Species Characterizations and Genome-Based Analysis.</title>
        <authorList>
            <person name="Wang L."/>
            <person name="Shao Z."/>
        </authorList>
    </citation>
    <scope>NUCLEOTIDE SEQUENCE [LARGE SCALE GENOMIC DNA]</scope>
    <source>
        <strain evidence="1 2">MCCC 1A11081</strain>
    </source>
</reference>
<proteinExistence type="predicted"/>
<keyword evidence="2" id="KW-1185">Reference proteome</keyword>
<dbReference type="PANTHER" id="PTHR40455:SF1">
    <property type="entry name" value="ANTITOXIN HIGA"/>
    <property type="match status" value="1"/>
</dbReference>
<evidence type="ECO:0000313" key="1">
    <source>
        <dbReference type="EMBL" id="MCE8002194.1"/>
    </source>
</evidence>
<protein>
    <submittedName>
        <fullName evidence="1">Transcriptional regulator</fullName>
    </submittedName>
</protein>
<organism evidence="1 2">
    <name type="scientific">Billgrantia ethanolica</name>
    <dbReference type="NCBI Taxonomy" id="2733486"/>
    <lineage>
        <taxon>Bacteria</taxon>
        <taxon>Pseudomonadati</taxon>
        <taxon>Pseudomonadota</taxon>
        <taxon>Gammaproteobacteria</taxon>
        <taxon>Oceanospirillales</taxon>
        <taxon>Halomonadaceae</taxon>
        <taxon>Billgrantia</taxon>
    </lineage>
</organism>
<gene>
    <name evidence="1" type="ORF">HOP53_05020</name>
</gene>
<evidence type="ECO:0000313" key="2">
    <source>
        <dbReference type="Proteomes" id="UP001320168"/>
    </source>
</evidence>
<comment type="caution">
    <text evidence="1">The sequence shown here is derived from an EMBL/GenBank/DDBJ whole genome shotgun (WGS) entry which is preliminary data.</text>
</comment>
<dbReference type="Proteomes" id="UP001320168">
    <property type="component" value="Unassembled WGS sequence"/>
</dbReference>